<dbReference type="InterPro" id="IPR027434">
    <property type="entry name" value="Homing_endonucl"/>
</dbReference>
<protein>
    <submittedName>
        <fullName evidence="2">Endonuclease</fullName>
    </submittedName>
</protein>
<dbReference type="Proteomes" id="UP000319756">
    <property type="component" value="Chromosome"/>
</dbReference>
<dbReference type="KEGG" id="sale:EPH95_15700"/>
<gene>
    <name evidence="2" type="ORF">EPH95_15700</name>
</gene>
<accession>A0A514LMG8</accession>
<sequence>MSNQQFQSIMCGKLLGDGYLNMKNQARLQFRHSLKDKQYTEDQLLLFSRYLTFGPTNPKAYSYKDWRTGQSYTTLICQSHIDKRLSDLYPQWYNQKKKVIPKHLLKSYFNAESLAIWFQDDGNLKSKSRIILSTECFQHQELVFLQKLLMERFSLQAHIDTQNRLDISSRQDVELFHTYVSPFLSLGMKRKSLSEEHSRLQNETIELLTKCNTFHDQVPCRTTIYLPPALKRFLQDSPSPSKKLNHLLQIKTELLNINLPTLRRQRIIQSKNMIATETQKVSYTIYINAFHFSALKLLKKWTGIGISNYIQLLLKDV</sequence>
<dbReference type="Pfam" id="PF03161">
    <property type="entry name" value="LAGLIDADG_2"/>
    <property type="match status" value="1"/>
</dbReference>
<feature type="domain" description="Homing endonuclease LAGLIDADG" evidence="1">
    <location>
        <begin position="8"/>
        <end position="164"/>
    </location>
</feature>
<keyword evidence="2" id="KW-0255">Endonuclease</keyword>
<keyword evidence="2" id="KW-0540">Nuclease</keyword>
<dbReference type="SUPFAM" id="SSF55608">
    <property type="entry name" value="Homing endonucleases"/>
    <property type="match status" value="1"/>
</dbReference>
<keyword evidence="3" id="KW-1185">Reference proteome</keyword>
<organism evidence="2 3">
    <name type="scientific">Salicibibacter halophilus</name>
    <dbReference type="NCBI Taxonomy" id="2502791"/>
    <lineage>
        <taxon>Bacteria</taxon>
        <taxon>Bacillati</taxon>
        <taxon>Bacillota</taxon>
        <taxon>Bacilli</taxon>
        <taxon>Bacillales</taxon>
        <taxon>Bacillaceae</taxon>
        <taxon>Salicibibacter</taxon>
    </lineage>
</organism>
<evidence type="ECO:0000259" key="1">
    <source>
        <dbReference type="Pfam" id="PF03161"/>
    </source>
</evidence>
<evidence type="ECO:0000313" key="3">
    <source>
        <dbReference type="Proteomes" id="UP000319756"/>
    </source>
</evidence>
<proteinExistence type="predicted"/>
<keyword evidence="2" id="KW-0378">Hydrolase</keyword>
<dbReference type="Gene3D" id="3.10.28.10">
    <property type="entry name" value="Homing endonucleases"/>
    <property type="match status" value="2"/>
</dbReference>
<dbReference type="OrthoDB" id="2351986at2"/>
<dbReference type="EMBL" id="CP035485">
    <property type="protein sequence ID" value="QDI92461.1"/>
    <property type="molecule type" value="Genomic_DNA"/>
</dbReference>
<name>A0A514LMG8_9BACI</name>
<dbReference type="InterPro" id="IPR004860">
    <property type="entry name" value="LAGLIDADG_dom"/>
</dbReference>
<evidence type="ECO:0000313" key="2">
    <source>
        <dbReference type="EMBL" id="QDI92461.1"/>
    </source>
</evidence>
<reference evidence="3" key="1">
    <citation type="submission" date="2019-01" db="EMBL/GenBank/DDBJ databases">
        <title>Genomic analysis of Salicibibacter sp. NKC3-5.</title>
        <authorList>
            <person name="Oh Y.J."/>
        </authorList>
    </citation>
    <scope>NUCLEOTIDE SEQUENCE [LARGE SCALE GENOMIC DNA]</scope>
    <source>
        <strain evidence="3">NKC3-5</strain>
    </source>
</reference>
<dbReference type="RefSeq" id="WP_142090966.1">
    <property type="nucleotide sequence ID" value="NZ_CP035485.1"/>
</dbReference>
<dbReference type="GO" id="GO:0004519">
    <property type="term" value="F:endonuclease activity"/>
    <property type="evidence" value="ECO:0007669"/>
    <property type="project" value="UniProtKB-KW"/>
</dbReference>
<dbReference type="AlphaFoldDB" id="A0A514LMG8"/>